<dbReference type="Gene3D" id="1.10.260.40">
    <property type="entry name" value="lambda repressor-like DNA-binding domains"/>
    <property type="match status" value="1"/>
</dbReference>
<dbReference type="AlphaFoldDB" id="A0A9W5TXY2"/>
<name>A0A9W5TXY2_9BACI</name>
<dbReference type="InterPro" id="IPR010982">
    <property type="entry name" value="Lambda_DNA-bd_dom_sf"/>
</dbReference>
<accession>A0A9W5TXY2</accession>
<dbReference type="SMART" id="SM00530">
    <property type="entry name" value="HTH_XRE"/>
    <property type="match status" value="1"/>
</dbReference>
<gene>
    <name evidence="2" type="ORF">GCM10011409_20130</name>
</gene>
<feature type="domain" description="HTH cro/C1-type" evidence="1">
    <location>
        <begin position="22"/>
        <end position="66"/>
    </location>
</feature>
<sequence>MVNLTLKDEVKTRLLIAETGSSLRGFSKNVGVSHAYVSQILSGKRKPSPTIASKIARGLDKKIEEIFLIKVVENNNRKSEEVN</sequence>
<reference evidence="2" key="1">
    <citation type="journal article" date="2014" name="Int. J. Syst. Evol. Microbiol.">
        <title>Complete genome sequence of Corynebacterium casei LMG S-19264T (=DSM 44701T), isolated from a smear-ripened cheese.</title>
        <authorList>
            <consortium name="US DOE Joint Genome Institute (JGI-PGF)"/>
            <person name="Walter F."/>
            <person name="Albersmeier A."/>
            <person name="Kalinowski J."/>
            <person name="Ruckert C."/>
        </authorList>
    </citation>
    <scope>NUCLEOTIDE SEQUENCE</scope>
    <source>
        <strain evidence="2">CGMCC 1.15454</strain>
    </source>
</reference>
<dbReference type="SUPFAM" id="SSF47413">
    <property type="entry name" value="lambda repressor-like DNA-binding domains"/>
    <property type="match status" value="1"/>
</dbReference>
<dbReference type="GO" id="GO:0003677">
    <property type="term" value="F:DNA binding"/>
    <property type="evidence" value="ECO:0007669"/>
    <property type="project" value="InterPro"/>
</dbReference>
<dbReference type="Pfam" id="PF01381">
    <property type="entry name" value="HTH_3"/>
    <property type="match status" value="1"/>
</dbReference>
<evidence type="ECO:0000259" key="1">
    <source>
        <dbReference type="PROSITE" id="PS50943"/>
    </source>
</evidence>
<dbReference type="RefSeq" id="WP_188725089.1">
    <property type="nucleotide sequence ID" value="NZ_BMJD01000013.1"/>
</dbReference>
<evidence type="ECO:0000313" key="3">
    <source>
        <dbReference type="Proteomes" id="UP000621492"/>
    </source>
</evidence>
<dbReference type="InterPro" id="IPR001387">
    <property type="entry name" value="Cro/C1-type_HTH"/>
</dbReference>
<keyword evidence="3" id="KW-1185">Reference proteome</keyword>
<comment type="caution">
    <text evidence="2">The sequence shown here is derived from an EMBL/GenBank/DDBJ whole genome shotgun (WGS) entry which is preliminary data.</text>
</comment>
<evidence type="ECO:0000313" key="2">
    <source>
        <dbReference type="EMBL" id="GGB42532.1"/>
    </source>
</evidence>
<proteinExistence type="predicted"/>
<reference evidence="2" key="2">
    <citation type="submission" date="2020-09" db="EMBL/GenBank/DDBJ databases">
        <authorList>
            <person name="Sun Q."/>
            <person name="Zhou Y."/>
        </authorList>
    </citation>
    <scope>NUCLEOTIDE SEQUENCE</scope>
    <source>
        <strain evidence="2">CGMCC 1.15454</strain>
    </source>
</reference>
<dbReference type="CDD" id="cd00093">
    <property type="entry name" value="HTH_XRE"/>
    <property type="match status" value="1"/>
</dbReference>
<dbReference type="EMBL" id="BMJD01000013">
    <property type="protein sequence ID" value="GGB42532.1"/>
    <property type="molecule type" value="Genomic_DNA"/>
</dbReference>
<organism evidence="2 3">
    <name type="scientific">Lentibacillus populi</name>
    <dbReference type="NCBI Taxonomy" id="1827502"/>
    <lineage>
        <taxon>Bacteria</taxon>
        <taxon>Bacillati</taxon>
        <taxon>Bacillota</taxon>
        <taxon>Bacilli</taxon>
        <taxon>Bacillales</taxon>
        <taxon>Bacillaceae</taxon>
        <taxon>Lentibacillus</taxon>
    </lineage>
</organism>
<protein>
    <recommendedName>
        <fullName evidence="1">HTH cro/C1-type domain-containing protein</fullName>
    </recommendedName>
</protein>
<dbReference type="Proteomes" id="UP000621492">
    <property type="component" value="Unassembled WGS sequence"/>
</dbReference>
<dbReference type="PROSITE" id="PS50943">
    <property type="entry name" value="HTH_CROC1"/>
    <property type="match status" value="1"/>
</dbReference>